<evidence type="ECO:0000313" key="1">
    <source>
        <dbReference type="EMBL" id="CAE0812164.1"/>
    </source>
</evidence>
<gene>
    <name evidence="1" type="ORF">EGYM00163_LOCUS23314</name>
</gene>
<organism evidence="1">
    <name type="scientific">Eutreptiella gymnastica</name>
    <dbReference type="NCBI Taxonomy" id="73025"/>
    <lineage>
        <taxon>Eukaryota</taxon>
        <taxon>Discoba</taxon>
        <taxon>Euglenozoa</taxon>
        <taxon>Euglenida</taxon>
        <taxon>Spirocuta</taxon>
        <taxon>Euglenophyceae</taxon>
        <taxon>Eutreptiales</taxon>
        <taxon>Eutreptiaceae</taxon>
        <taxon>Eutreptiella</taxon>
    </lineage>
</organism>
<reference evidence="1" key="1">
    <citation type="submission" date="2021-01" db="EMBL/GenBank/DDBJ databases">
        <authorList>
            <person name="Corre E."/>
            <person name="Pelletier E."/>
            <person name="Niang G."/>
            <person name="Scheremetjew M."/>
            <person name="Finn R."/>
            <person name="Kale V."/>
            <person name="Holt S."/>
            <person name="Cochrane G."/>
            <person name="Meng A."/>
            <person name="Brown T."/>
            <person name="Cohen L."/>
        </authorList>
    </citation>
    <scope>NUCLEOTIDE SEQUENCE</scope>
    <source>
        <strain evidence="1">CCMP1594</strain>
    </source>
</reference>
<accession>A0A7S4D0E4</accession>
<dbReference type="EMBL" id="HBJA01066095">
    <property type="protein sequence ID" value="CAE0812164.1"/>
    <property type="molecule type" value="Transcribed_RNA"/>
</dbReference>
<sequence length="139" mass="15480">MIQEALFMHLSAFGLPQDARAHMAPATRHAAPPCHTSFSGHCVPMHPRGPRCECATNANAQRRTSPCPSWQRGVLGTHQLVRSLSWWPWIETGVGRLTPPAEFLSPEKSLALAHEMGISLEWTQGTERSRSSENQWRSS</sequence>
<dbReference type="AlphaFoldDB" id="A0A7S4D0E4"/>
<protein>
    <submittedName>
        <fullName evidence="1">Uncharacterized protein</fullName>
    </submittedName>
</protein>
<proteinExistence type="predicted"/>
<name>A0A7S4D0E4_9EUGL</name>